<name>A0ABW6AJN4_9BACT</name>
<keyword evidence="3" id="KW-1185">Reference proteome</keyword>
<reference evidence="3" key="1">
    <citation type="journal article" date="2019" name="Int. J. Syst. Evol. Microbiol.">
        <title>The Global Catalogue of Microorganisms (GCM) 10K type strain sequencing project: providing services to taxonomists for standard genome sequencing and annotation.</title>
        <authorList>
            <consortium name="The Broad Institute Genomics Platform"/>
            <consortium name="The Broad Institute Genome Sequencing Center for Infectious Disease"/>
            <person name="Wu L."/>
            <person name="Ma J."/>
        </authorList>
    </citation>
    <scope>NUCLEOTIDE SEQUENCE [LARGE SCALE GENOMIC DNA]</scope>
    <source>
        <strain evidence="3">KCTC 52490</strain>
    </source>
</reference>
<dbReference type="Proteomes" id="UP001597512">
    <property type="component" value="Unassembled WGS sequence"/>
</dbReference>
<sequence>MESKDREDILRAKKAISPNGLEDQSAEGNSVIGGELPSDGILTEDLPIDALEDKYMDGPDEPGQNVRIMHLNRNPNSKPDIDKPTYR</sequence>
<feature type="region of interest" description="Disordered" evidence="1">
    <location>
        <begin position="59"/>
        <end position="87"/>
    </location>
</feature>
<dbReference type="RefSeq" id="WP_381500021.1">
    <property type="nucleotide sequence ID" value="NZ_JBHUOM010000002.1"/>
</dbReference>
<proteinExistence type="predicted"/>
<feature type="compositionally biased region" description="Basic and acidic residues" evidence="1">
    <location>
        <begin position="1"/>
        <end position="11"/>
    </location>
</feature>
<evidence type="ECO:0000313" key="2">
    <source>
        <dbReference type="EMBL" id="MFD2934343.1"/>
    </source>
</evidence>
<accession>A0ABW6AJN4</accession>
<organism evidence="2 3">
    <name type="scientific">Spirosoma flavum</name>
    <dbReference type="NCBI Taxonomy" id="2048557"/>
    <lineage>
        <taxon>Bacteria</taxon>
        <taxon>Pseudomonadati</taxon>
        <taxon>Bacteroidota</taxon>
        <taxon>Cytophagia</taxon>
        <taxon>Cytophagales</taxon>
        <taxon>Cytophagaceae</taxon>
        <taxon>Spirosoma</taxon>
    </lineage>
</organism>
<evidence type="ECO:0000256" key="1">
    <source>
        <dbReference type="SAM" id="MobiDB-lite"/>
    </source>
</evidence>
<dbReference type="EMBL" id="JBHUOM010000002">
    <property type="protein sequence ID" value="MFD2934343.1"/>
    <property type="molecule type" value="Genomic_DNA"/>
</dbReference>
<gene>
    <name evidence="2" type="ORF">ACFS25_11165</name>
</gene>
<protein>
    <submittedName>
        <fullName evidence="2">Uncharacterized protein</fullName>
    </submittedName>
</protein>
<comment type="caution">
    <text evidence="2">The sequence shown here is derived from an EMBL/GenBank/DDBJ whole genome shotgun (WGS) entry which is preliminary data.</text>
</comment>
<feature type="region of interest" description="Disordered" evidence="1">
    <location>
        <begin position="1"/>
        <end position="40"/>
    </location>
</feature>
<evidence type="ECO:0000313" key="3">
    <source>
        <dbReference type="Proteomes" id="UP001597512"/>
    </source>
</evidence>